<comment type="subcellular location">
    <subcellularLocation>
        <location evidence="1">Cytoplasmic vesicle membrane</location>
    </subcellularLocation>
    <subcellularLocation>
        <location evidence="9">Endomembrane system</location>
        <topology evidence="9">Peripheral membrane protein</topology>
        <orientation evidence="9">Cytoplasmic side</orientation>
    </subcellularLocation>
    <subcellularLocation>
        <location evidence="2">Golgi apparatus</location>
    </subcellularLocation>
</comment>
<dbReference type="GO" id="GO:0016192">
    <property type="term" value="P:vesicle-mediated transport"/>
    <property type="evidence" value="ECO:0007669"/>
    <property type="project" value="InterPro"/>
</dbReference>
<dbReference type="InterPro" id="IPR002553">
    <property type="entry name" value="Clathrin/coatomer_adapt-like_N"/>
</dbReference>
<sequence>MVVHAMSPSVRLQEMIRVIRGARTQGEERGVIQRECAAIRAQFRQADNGTRSHNLAKLLYVHMLGYPAHFGQMECVRLIASPRYNEKRVGYLGAMMLLDEKQDASLLITNSIKNDLSHSSQYVQSLALCTLGCMGSAEMCRDLAPEIDRLLRASNSYIKKKVSSLCRHTHTHTMPLLSSRLHVLHGAVVLITELCERNPETLEQFRKAVPELVQIMKGLVMSGYSPEHNVAGISDPFLQVRILRLLRILGRNNETASDAVNDLLAQVATNTDSSKTAGSAVLYETVLTVMDIKSESGLRVLAVNILGRFLLNNDRNIRYISMTSLQKIVQTDHNAVQRHRGTIVDCLKDQDASVKRRALELSLALVSAVNIRSLMKELLLFLSSCPPELRAHTTSGIFNAAERYAPSQRWHIDTILHVLTTAGGDVRDETVPNLIQLITTATELHCYTVHKLYRALIADISVQSLVQVACWCIGEYGDLLLRGECEETEPVQVAEDDVLDALETVLQSHMSSPATRGFALTATMKLSTRITHNVDRIRSIVSIYGSCIDVELQQRAVEYNALFKKYDHMRYVIVYEKNGVTLKLQTDRQTDTGMTITLTATNSTDREITSLTLQAAVPKSVQLQMKAPSGDVIPAHGLGQLNIHFLPNQVSLKMRVRVCYTSQDFVCQDTVQIDSFPSPAW</sequence>
<dbReference type="PROSITE" id="PS50180">
    <property type="entry name" value="GAE"/>
    <property type="match status" value="1"/>
</dbReference>
<dbReference type="InterPro" id="IPR016024">
    <property type="entry name" value="ARM-type_fold"/>
</dbReference>
<accession>A0A8C8K4S7</accession>
<keyword evidence="7 10" id="KW-0472">Membrane</keyword>
<dbReference type="GO" id="GO:0006886">
    <property type="term" value="P:intracellular protein transport"/>
    <property type="evidence" value="ECO:0007669"/>
    <property type="project" value="UniProtKB-UniRule"/>
</dbReference>
<evidence type="ECO:0000256" key="3">
    <source>
        <dbReference type="ARBA" id="ARBA00006613"/>
    </source>
</evidence>
<evidence type="ECO:0000259" key="11">
    <source>
        <dbReference type="PROSITE" id="PS50180"/>
    </source>
</evidence>
<evidence type="ECO:0000313" key="12">
    <source>
        <dbReference type="Ensembl" id="ENSOTSP00005104996.1"/>
    </source>
</evidence>
<keyword evidence="6 10" id="KW-0333">Golgi apparatus</keyword>
<dbReference type="InterPro" id="IPR050840">
    <property type="entry name" value="Adaptor_Complx_Large_Subunit"/>
</dbReference>
<dbReference type="SMART" id="SM00809">
    <property type="entry name" value="Alpha_adaptinC2"/>
    <property type="match status" value="1"/>
</dbReference>
<dbReference type="Ensembl" id="ENSOTST00005113447.2">
    <property type="protein sequence ID" value="ENSOTSP00005104996.1"/>
    <property type="gene ID" value="ENSOTSG00005047916.2"/>
</dbReference>
<dbReference type="Gene3D" id="1.25.10.10">
    <property type="entry name" value="Leucine-rich Repeat Variant"/>
    <property type="match status" value="1"/>
</dbReference>
<evidence type="ECO:0000256" key="1">
    <source>
        <dbReference type="ARBA" id="ARBA00004156"/>
    </source>
</evidence>
<dbReference type="GeneTree" id="ENSGT00950000182838"/>
<keyword evidence="4 10" id="KW-0813">Transport</keyword>
<dbReference type="InterPro" id="IPR011989">
    <property type="entry name" value="ARM-like"/>
</dbReference>
<reference evidence="12" key="2">
    <citation type="submission" date="2025-09" db="UniProtKB">
        <authorList>
            <consortium name="Ensembl"/>
        </authorList>
    </citation>
    <scope>IDENTIFICATION</scope>
</reference>
<reference evidence="12" key="1">
    <citation type="submission" date="2025-08" db="UniProtKB">
        <authorList>
            <consortium name="Ensembl"/>
        </authorList>
    </citation>
    <scope>IDENTIFICATION</scope>
</reference>
<evidence type="ECO:0000256" key="4">
    <source>
        <dbReference type="ARBA" id="ARBA00022448"/>
    </source>
</evidence>
<evidence type="ECO:0000256" key="6">
    <source>
        <dbReference type="ARBA" id="ARBA00023034"/>
    </source>
</evidence>
<dbReference type="GO" id="GO:0030121">
    <property type="term" value="C:AP-1 adaptor complex"/>
    <property type="evidence" value="ECO:0007669"/>
    <property type="project" value="InterPro"/>
</dbReference>
<evidence type="ECO:0000256" key="8">
    <source>
        <dbReference type="ARBA" id="ARBA00023329"/>
    </source>
</evidence>
<dbReference type="FunFam" id="1.25.10.10:FF:000030">
    <property type="entry name" value="AP-1 complex subunit gamma"/>
    <property type="match status" value="1"/>
</dbReference>
<dbReference type="AlphaFoldDB" id="A0A8C8K4S7"/>
<dbReference type="Pfam" id="PF02883">
    <property type="entry name" value="Alpha_adaptinC2"/>
    <property type="match status" value="1"/>
</dbReference>
<dbReference type="SUPFAM" id="SSF49348">
    <property type="entry name" value="Clathrin adaptor appendage domain"/>
    <property type="match status" value="1"/>
</dbReference>
<dbReference type="PIRSF" id="PIRSF037094">
    <property type="entry name" value="AP1_complex_gamma"/>
    <property type="match status" value="1"/>
</dbReference>
<evidence type="ECO:0000313" key="13">
    <source>
        <dbReference type="Proteomes" id="UP000694402"/>
    </source>
</evidence>
<organism evidence="12 13">
    <name type="scientific">Oncorhynchus tshawytscha</name>
    <name type="common">Chinook salmon</name>
    <name type="synonym">Salmo tshawytscha</name>
    <dbReference type="NCBI Taxonomy" id="74940"/>
    <lineage>
        <taxon>Eukaryota</taxon>
        <taxon>Metazoa</taxon>
        <taxon>Chordata</taxon>
        <taxon>Craniata</taxon>
        <taxon>Vertebrata</taxon>
        <taxon>Euteleostomi</taxon>
        <taxon>Actinopterygii</taxon>
        <taxon>Neopterygii</taxon>
        <taxon>Teleostei</taxon>
        <taxon>Protacanthopterygii</taxon>
        <taxon>Salmoniformes</taxon>
        <taxon>Salmonidae</taxon>
        <taxon>Salmoninae</taxon>
        <taxon>Oncorhynchus</taxon>
    </lineage>
</organism>
<dbReference type="InterPro" id="IPR008152">
    <property type="entry name" value="Clathrin_a/b/g-adaptin_app_Ig"/>
</dbReference>
<evidence type="ECO:0000256" key="9">
    <source>
        <dbReference type="ARBA" id="ARBA00029433"/>
    </source>
</evidence>
<dbReference type="InterPro" id="IPR017107">
    <property type="entry name" value="AP1_complex_gsu"/>
</dbReference>
<feature type="domain" description="GAE" evidence="11">
    <location>
        <begin position="567"/>
        <end position="677"/>
    </location>
</feature>
<keyword evidence="8 10" id="KW-0968">Cytoplasmic vesicle</keyword>
<dbReference type="Gene3D" id="2.60.40.1230">
    <property type="match status" value="1"/>
</dbReference>
<dbReference type="Pfam" id="PF01602">
    <property type="entry name" value="Adaptin_N"/>
    <property type="match status" value="1"/>
</dbReference>
<dbReference type="InterPro" id="IPR008153">
    <property type="entry name" value="GAE_dom"/>
</dbReference>
<keyword evidence="13" id="KW-1185">Reference proteome</keyword>
<protein>
    <recommendedName>
        <fullName evidence="10">AP-1 complex subunit gamma</fullName>
    </recommendedName>
</protein>
<name>A0A8C8K4S7_ONCTS</name>
<keyword evidence="5 10" id="KW-0653">Protein transport</keyword>
<gene>
    <name evidence="12" type="primary">AP1G2</name>
</gene>
<dbReference type="InterPro" id="IPR013041">
    <property type="entry name" value="Clathrin_app_Ig-like_sf"/>
</dbReference>
<dbReference type="Proteomes" id="UP000694402">
    <property type="component" value="Unassembled WGS sequence"/>
</dbReference>
<dbReference type="PANTHER" id="PTHR22780">
    <property type="entry name" value="ADAPTIN, ALPHA/GAMMA/EPSILON"/>
    <property type="match status" value="1"/>
</dbReference>
<evidence type="ECO:0000256" key="5">
    <source>
        <dbReference type="ARBA" id="ARBA00022927"/>
    </source>
</evidence>
<dbReference type="SUPFAM" id="SSF48371">
    <property type="entry name" value="ARM repeat"/>
    <property type="match status" value="1"/>
</dbReference>
<evidence type="ECO:0000256" key="7">
    <source>
        <dbReference type="ARBA" id="ARBA00023136"/>
    </source>
</evidence>
<evidence type="ECO:0000256" key="2">
    <source>
        <dbReference type="ARBA" id="ARBA00004555"/>
    </source>
</evidence>
<proteinExistence type="inferred from homology"/>
<comment type="similarity">
    <text evidence="3 10">Belongs to the adaptor complexes large subunit family.</text>
</comment>
<evidence type="ECO:0000256" key="10">
    <source>
        <dbReference type="PIRNR" id="PIRNR037094"/>
    </source>
</evidence>